<dbReference type="STRING" id="1498499.EP47_09470"/>
<dbReference type="OrthoDB" id="5647185at2"/>
<name>A0A0A2SRS1_9GAMM</name>
<evidence type="ECO:0000313" key="3">
    <source>
        <dbReference type="Proteomes" id="UP000054422"/>
    </source>
</evidence>
<sequence>MKQLLRLTVLSSLLLSNSTFAFNQPQGFYVGILGEISHGPSGEDIVFPYNDRIFTGNVEYSPVSGGGGAVLGYKISHYRVEGEVLYNRISTGPLTIDACTLESPNVYTPTGVCPAEIRAAGYGFDGSSAALYGFLNLYYDFFSSVHESTIVPYIGLGGGLVRLQNRGDFVQTTIISLPPSFGVSDTKVTGAGQGIIGLGYLMDDFAWLAMDFRYITTNSLSDFNNKKYSLSTLNVGVNFTFDKGAS</sequence>
<dbReference type="SUPFAM" id="SSF56925">
    <property type="entry name" value="OMPA-like"/>
    <property type="match status" value="1"/>
</dbReference>
<evidence type="ECO:0000313" key="2">
    <source>
        <dbReference type="EMBL" id="KGP63432.1"/>
    </source>
</evidence>
<reference evidence="2 3" key="1">
    <citation type="submission" date="2014-05" db="EMBL/GenBank/DDBJ databases">
        <authorList>
            <person name="Rizzardi K."/>
            <person name="Winiecka-Krusnell J."/>
            <person name="Ramliden M."/>
            <person name="Alm E."/>
            <person name="Andersson S."/>
            <person name="Byfors S."/>
        </authorList>
    </citation>
    <scope>NUCLEOTIDE SEQUENCE [LARGE SCALE GENOMIC DNA]</scope>
    <source>
        <strain evidence="2 3">LEGN</strain>
    </source>
</reference>
<gene>
    <name evidence="2" type="ORF">EP47_09470</name>
</gene>
<keyword evidence="1" id="KW-0732">Signal</keyword>
<dbReference type="InterPro" id="IPR011250">
    <property type="entry name" value="OMP/PagP_B-barrel"/>
</dbReference>
<comment type="caution">
    <text evidence="2">The sequence shown here is derived from an EMBL/GenBank/DDBJ whole genome shotgun (WGS) entry which is preliminary data.</text>
</comment>
<dbReference type="RefSeq" id="WP_035888874.1">
    <property type="nucleotide sequence ID" value="NZ_JNCF01000017.1"/>
</dbReference>
<dbReference type="EMBL" id="JNCF01000017">
    <property type="protein sequence ID" value="KGP63432.1"/>
    <property type="molecule type" value="Genomic_DNA"/>
</dbReference>
<keyword evidence="3" id="KW-1185">Reference proteome</keyword>
<dbReference type="Gene3D" id="2.40.160.20">
    <property type="match status" value="1"/>
</dbReference>
<feature type="chain" id="PRO_5001993228" evidence="1">
    <location>
        <begin position="22"/>
        <end position="246"/>
    </location>
</feature>
<dbReference type="AlphaFoldDB" id="A0A0A2SRS1"/>
<accession>A0A0A2SRS1</accession>
<dbReference type="Proteomes" id="UP000054422">
    <property type="component" value="Unassembled WGS sequence"/>
</dbReference>
<organism evidence="2 3">
    <name type="scientific">Legionella norrlandica</name>
    <dbReference type="NCBI Taxonomy" id="1498499"/>
    <lineage>
        <taxon>Bacteria</taxon>
        <taxon>Pseudomonadati</taxon>
        <taxon>Pseudomonadota</taxon>
        <taxon>Gammaproteobacteria</taxon>
        <taxon>Legionellales</taxon>
        <taxon>Legionellaceae</taxon>
        <taxon>Legionella</taxon>
    </lineage>
</organism>
<feature type="signal peptide" evidence="1">
    <location>
        <begin position="1"/>
        <end position="21"/>
    </location>
</feature>
<protein>
    <submittedName>
        <fullName evidence="2">Uncharacterized protein</fullName>
    </submittedName>
</protein>
<evidence type="ECO:0000256" key="1">
    <source>
        <dbReference type="SAM" id="SignalP"/>
    </source>
</evidence>
<proteinExistence type="predicted"/>